<name>A0A6A6RBF4_9PEZI</name>
<reference evidence="2" key="1">
    <citation type="journal article" date="2020" name="Stud. Mycol.">
        <title>101 Dothideomycetes genomes: a test case for predicting lifestyles and emergence of pathogens.</title>
        <authorList>
            <person name="Haridas S."/>
            <person name="Albert R."/>
            <person name="Binder M."/>
            <person name="Bloem J."/>
            <person name="Labutti K."/>
            <person name="Salamov A."/>
            <person name="Andreopoulos B."/>
            <person name="Baker S."/>
            <person name="Barry K."/>
            <person name="Bills G."/>
            <person name="Bluhm B."/>
            <person name="Cannon C."/>
            <person name="Castanera R."/>
            <person name="Culley D."/>
            <person name="Daum C."/>
            <person name="Ezra D."/>
            <person name="Gonzalez J."/>
            <person name="Henrissat B."/>
            <person name="Kuo A."/>
            <person name="Liang C."/>
            <person name="Lipzen A."/>
            <person name="Lutzoni F."/>
            <person name="Magnuson J."/>
            <person name="Mondo S."/>
            <person name="Nolan M."/>
            <person name="Ohm R."/>
            <person name="Pangilinan J."/>
            <person name="Park H.-J."/>
            <person name="Ramirez L."/>
            <person name="Alfaro M."/>
            <person name="Sun H."/>
            <person name="Tritt A."/>
            <person name="Yoshinaga Y."/>
            <person name="Zwiers L.-H."/>
            <person name="Turgeon B."/>
            <person name="Goodwin S."/>
            <person name="Spatafora J."/>
            <person name="Crous P."/>
            <person name="Grigoriev I."/>
        </authorList>
    </citation>
    <scope>NUCLEOTIDE SEQUENCE</scope>
    <source>
        <strain evidence="2">CBS 269.34</strain>
    </source>
</reference>
<feature type="compositionally biased region" description="Acidic residues" evidence="1">
    <location>
        <begin position="170"/>
        <end position="180"/>
    </location>
</feature>
<feature type="region of interest" description="Disordered" evidence="1">
    <location>
        <begin position="142"/>
        <end position="180"/>
    </location>
</feature>
<dbReference type="AlphaFoldDB" id="A0A6A6RBF4"/>
<dbReference type="Proteomes" id="UP000799750">
    <property type="component" value="Unassembled WGS sequence"/>
</dbReference>
<proteinExistence type="predicted"/>
<evidence type="ECO:0000313" key="3">
    <source>
        <dbReference type="Proteomes" id="UP000799750"/>
    </source>
</evidence>
<dbReference type="OrthoDB" id="3797324at2759"/>
<evidence type="ECO:0000256" key="1">
    <source>
        <dbReference type="SAM" id="MobiDB-lite"/>
    </source>
</evidence>
<keyword evidence="3" id="KW-1185">Reference proteome</keyword>
<gene>
    <name evidence="2" type="ORF">BU16DRAFT_532461</name>
</gene>
<evidence type="ECO:0000313" key="2">
    <source>
        <dbReference type="EMBL" id="KAF2502049.1"/>
    </source>
</evidence>
<sequence>MVFFSCAFFTMYRFWSKHNSSTTCLLDSTQFLGPSRDRERPTHITAQQDNGATESVPASALLAAIHQNATWTRTIAMIFKSIGKSTPMPDNEIDCLLQDIGQTKTLLFCRFLLSHALISPVVVRVESIERFFGRYESQARGFERDLPERETPALQEVRDACTDLARKHEEEEDQLDDNAT</sequence>
<feature type="compositionally biased region" description="Basic and acidic residues" evidence="1">
    <location>
        <begin position="142"/>
        <end position="169"/>
    </location>
</feature>
<dbReference type="EMBL" id="MU004181">
    <property type="protein sequence ID" value="KAF2502049.1"/>
    <property type="molecule type" value="Genomic_DNA"/>
</dbReference>
<organism evidence="2 3">
    <name type="scientific">Lophium mytilinum</name>
    <dbReference type="NCBI Taxonomy" id="390894"/>
    <lineage>
        <taxon>Eukaryota</taxon>
        <taxon>Fungi</taxon>
        <taxon>Dikarya</taxon>
        <taxon>Ascomycota</taxon>
        <taxon>Pezizomycotina</taxon>
        <taxon>Dothideomycetes</taxon>
        <taxon>Pleosporomycetidae</taxon>
        <taxon>Mytilinidiales</taxon>
        <taxon>Mytilinidiaceae</taxon>
        <taxon>Lophium</taxon>
    </lineage>
</organism>
<protein>
    <submittedName>
        <fullName evidence="2">Uncharacterized protein</fullName>
    </submittedName>
</protein>
<accession>A0A6A6RBF4</accession>